<evidence type="ECO:0000313" key="6">
    <source>
        <dbReference type="EMBL" id="AEP84575.1"/>
    </source>
</evidence>
<reference evidence="6" key="1">
    <citation type="submission" date="2011-04" db="EMBL/GenBank/DDBJ databases">
        <title>A Study on the Transcriptome of Antimicrobial Peptides in the Rana amurensis.</title>
        <authorList>
            <person name="Xia R."/>
            <person name="Ji J."/>
            <person name="Liu G."/>
            <person name="Xu Y."/>
        </authorList>
    </citation>
    <scope>NUCLEOTIDE SEQUENCE</scope>
    <source>
        <tissue evidence="6">Skin</tissue>
    </source>
</reference>
<feature type="domain" description="Frog antimicrobial peptide brevinin-2/esculentin type" evidence="5">
    <location>
        <begin position="30"/>
        <end position="58"/>
    </location>
</feature>
<dbReference type="GO" id="GO:0042742">
    <property type="term" value="P:defense response to bacterium"/>
    <property type="evidence" value="ECO:0007669"/>
    <property type="project" value="UniProtKB-KW"/>
</dbReference>
<keyword evidence="2" id="KW-0964">Secreted</keyword>
<keyword evidence="3" id="KW-0929">Antimicrobial</keyword>
<evidence type="ECO:0000256" key="1">
    <source>
        <dbReference type="ARBA" id="ARBA00004613"/>
    </source>
</evidence>
<evidence type="ECO:0000259" key="5">
    <source>
        <dbReference type="Pfam" id="PF08023"/>
    </source>
</evidence>
<sequence>GTISLSLCQEDERGADEDDGGEMTEEQKRSLLGLLKGAGKTLLSAGLNKIACKLTGKC</sequence>
<evidence type="ECO:0000256" key="2">
    <source>
        <dbReference type="ARBA" id="ARBA00022525"/>
    </source>
</evidence>
<evidence type="ECO:0000256" key="3">
    <source>
        <dbReference type="ARBA" id="ARBA00023022"/>
    </source>
</evidence>
<dbReference type="InterPro" id="IPR012521">
    <property type="entry name" value="Antimicrobial_frog_2"/>
</dbReference>
<protein>
    <submittedName>
        <fullName evidence="6">Amurin-6AM protein</fullName>
    </submittedName>
</protein>
<feature type="compositionally biased region" description="Acidic residues" evidence="4">
    <location>
        <begin position="13"/>
        <end position="24"/>
    </location>
</feature>
<feature type="non-terminal residue" evidence="6">
    <location>
        <position position="1"/>
    </location>
</feature>
<name>G4Y057_RANAM</name>
<feature type="region of interest" description="Disordered" evidence="4">
    <location>
        <begin position="1"/>
        <end position="26"/>
    </location>
</feature>
<dbReference type="Pfam" id="PF08023">
    <property type="entry name" value="Antimicrobial_2"/>
    <property type="match status" value="1"/>
</dbReference>
<comment type="subcellular location">
    <subcellularLocation>
        <location evidence="1">Secreted</location>
    </subcellularLocation>
</comment>
<accession>G4Y057</accession>
<dbReference type="EMBL" id="JF922782">
    <property type="protein sequence ID" value="AEP84575.1"/>
    <property type="molecule type" value="mRNA"/>
</dbReference>
<dbReference type="AlphaFoldDB" id="G4Y057"/>
<evidence type="ECO:0000256" key="4">
    <source>
        <dbReference type="SAM" id="MobiDB-lite"/>
    </source>
</evidence>
<organism evidence="6">
    <name type="scientific">Rana amurensis</name>
    <name type="common">Siberian wood frog</name>
    <dbReference type="NCBI Taxonomy" id="109177"/>
    <lineage>
        <taxon>Eukaryota</taxon>
        <taxon>Metazoa</taxon>
        <taxon>Chordata</taxon>
        <taxon>Craniata</taxon>
        <taxon>Vertebrata</taxon>
        <taxon>Euteleostomi</taxon>
        <taxon>Amphibia</taxon>
        <taxon>Batrachia</taxon>
        <taxon>Anura</taxon>
        <taxon>Neobatrachia</taxon>
        <taxon>Ranoidea</taxon>
        <taxon>Ranidae</taxon>
        <taxon>Rana</taxon>
        <taxon>Rana</taxon>
    </lineage>
</organism>
<keyword evidence="3" id="KW-0044">Antibiotic</keyword>
<proteinExistence type="evidence at transcript level"/>
<dbReference type="GO" id="GO:0005576">
    <property type="term" value="C:extracellular region"/>
    <property type="evidence" value="ECO:0007669"/>
    <property type="project" value="UniProtKB-SubCell"/>
</dbReference>